<dbReference type="SUPFAM" id="SSF103473">
    <property type="entry name" value="MFS general substrate transporter"/>
    <property type="match status" value="1"/>
</dbReference>
<protein>
    <submittedName>
        <fullName evidence="7">MFS transporter</fullName>
    </submittedName>
</protein>
<feature type="transmembrane region" description="Helical" evidence="5">
    <location>
        <begin position="376"/>
        <end position="396"/>
    </location>
</feature>
<feature type="domain" description="Major facilitator superfamily (MFS) profile" evidence="6">
    <location>
        <begin position="21"/>
        <end position="467"/>
    </location>
</feature>
<dbReference type="InterPro" id="IPR036259">
    <property type="entry name" value="MFS_trans_sf"/>
</dbReference>
<gene>
    <name evidence="7" type="ORF">ACFFRN_43755</name>
</gene>
<evidence type="ECO:0000313" key="7">
    <source>
        <dbReference type="EMBL" id="MFB9533552.1"/>
    </source>
</evidence>
<feature type="transmembrane region" description="Helical" evidence="5">
    <location>
        <begin position="212"/>
        <end position="230"/>
    </location>
</feature>
<feature type="transmembrane region" description="Helical" evidence="5">
    <location>
        <begin position="87"/>
        <end position="104"/>
    </location>
</feature>
<comment type="subcellular location">
    <subcellularLocation>
        <location evidence="1">Cell membrane</location>
        <topology evidence="1">Multi-pass membrane protein</topology>
    </subcellularLocation>
</comment>
<dbReference type="RefSeq" id="WP_346118131.1">
    <property type="nucleotide sequence ID" value="NZ_BAAAXC010000005.1"/>
</dbReference>
<feature type="transmembrane region" description="Helical" evidence="5">
    <location>
        <begin position="56"/>
        <end position="75"/>
    </location>
</feature>
<evidence type="ECO:0000256" key="5">
    <source>
        <dbReference type="SAM" id="Phobius"/>
    </source>
</evidence>
<feature type="transmembrane region" description="Helical" evidence="5">
    <location>
        <begin position="342"/>
        <end position="364"/>
    </location>
</feature>
<evidence type="ECO:0000256" key="3">
    <source>
        <dbReference type="ARBA" id="ARBA00022989"/>
    </source>
</evidence>
<dbReference type="EMBL" id="JBHMCE010000019">
    <property type="protein sequence ID" value="MFB9533552.1"/>
    <property type="molecule type" value="Genomic_DNA"/>
</dbReference>
<dbReference type="InterPro" id="IPR020846">
    <property type="entry name" value="MFS_dom"/>
</dbReference>
<feature type="transmembrane region" description="Helical" evidence="5">
    <location>
        <begin position="441"/>
        <end position="463"/>
    </location>
</feature>
<keyword evidence="4 5" id="KW-0472">Membrane</keyword>
<feature type="transmembrane region" description="Helical" evidence="5">
    <location>
        <begin position="180"/>
        <end position="200"/>
    </location>
</feature>
<feature type="transmembrane region" description="Helical" evidence="5">
    <location>
        <begin position="417"/>
        <end position="435"/>
    </location>
</feature>
<dbReference type="PANTHER" id="PTHR42718">
    <property type="entry name" value="MAJOR FACILITATOR SUPERFAMILY MULTIDRUG TRANSPORTER MFSC"/>
    <property type="match status" value="1"/>
</dbReference>
<reference evidence="7 8" key="1">
    <citation type="submission" date="2024-09" db="EMBL/GenBank/DDBJ databases">
        <authorList>
            <person name="Sun Q."/>
            <person name="Mori K."/>
        </authorList>
    </citation>
    <scope>NUCLEOTIDE SEQUENCE [LARGE SCALE GENOMIC DNA]</scope>
    <source>
        <strain evidence="7 8">JCM 3323</strain>
    </source>
</reference>
<comment type="caution">
    <text evidence="7">The sequence shown here is derived from an EMBL/GenBank/DDBJ whole genome shotgun (WGS) entry which is preliminary data.</text>
</comment>
<evidence type="ECO:0000259" key="6">
    <source>
        <dbReference type="PROSITE" id="PS50850"/>
    </source>
</evidence>
<name>A0ABV5QDJ0_9ACTN</name>
<evidence type="ECO:0000313" key="8">
    <source>
        <dbReference type="Proteomes" id="UP001589646"/>
    </source>
</evidence>
<organism evidence="7 8">
    <name type="scientific">Nonomuraea roseola</name>
    <dbReference type="NCBI Taxonomy" id="46179"/>
    <lineage>
        <taxon>Bacteria</taxon>
        <taxon>Bacillati</taxon>
        <taxon>Actinomycetota</taxon>
        <taxon>Actinomycetes</taxon>
        <taxon>Streptosporangiales</taxon>
        <taxon>Streptosporangiaceae</taxon>
        <taxon>Nonomuraea</taxon>
    </lineage>
</organism>
<keyword evidence="3 5" id="KW-1133">Transmembrane helix</keyword>
<dbReference type="InterPro" id="IPR011701">
    <property type="entry name" value="MFS"/>
</dbReference>
<dbReference type="Pfam" id="PF07690">
    <property type="entry name" value="MFS_1"/>
    <property type="match status" value="1"/>
</dbReference>
<dbReference type="Proteomes" id="UP001589646">
    <property type="component" value="Unassembled WGS sequence"/>
</dbReference>
<proteinExistence type="predicted"/>
<feature type="transmembrane region" description="Helical" evidence="5">
    <location>
        <begin position="313"/>
        <end position="335"/>
    </location>
</feature>
<dbReference type="PANTHER" id="PTHR42718:SF39">
    <property type="entry name" value="ACTINORHODIN TRANSPORTER-RELATED"/>
    <property type="match status" value="1"/>
</dbReference>
<feature type="transmembrane region" description="Helical" evidence="5">
    <location>
        <begin position="277"/>
        <end position="301"/>
    </location>
</feature>
<evidence type="ECO:0000256" key="1">
    <source>
        <dbReference type="ARBA" id="ARBA00004651"/>
    </source>
</evidence>
<keyword evidence="8" id="KW-1185">Reference proteome</keyword>
<dbReference type="PROSITE" id="PS50850">
    <property type="entry name" value="MFS"/>
    <property type="match status" value="1"/>
</dbReference>
<feature type="transmembrane region" description="Helical" evidence="5">
    <location>
        <begin position="145"/>
        <end position="168"/>
    </location>
</feature>
<sequence>MAIPLTAGPPATASTRLMWAILGLVLLADALDMIDATVTNIAAPTIAAELHGGEDLIKWLGSAYMLAMGVLLVVGGRLGDKYGQRRLFLIGMTGFTIASTVAGLSPDPALLVIARGAQGAFGALLIPQGMAIMTRTFSRDMLAKAFGIFGPLLGVASVGGPILAGFVIDADIAGLSWRPIFLVNLVLGVLGLALAVRLLPHDEGDASIRVDGVGSGLLAAAMFGLLFGLVEGSGSGWPAGAVLSVVVGLVFLTAFARRQITAADPLLKPSLLRNRGFGSGLLVGLIVFAATTGLVYVLSLFMQQGLHASARDASLGLLPMTVGIIVAAGACMALIKRMGRTLILIGLAVILAGCGWLLVLVMASGTDLSLWDLAPAVFLTGLGMGTCYGTIFDVAIGDIHPDEAGSASGSLSAIQQLAAGAGSAAVTSIFFRSTGSGLGHAMTTSLIVVVVLTAVTVPAVMLMPRRAPQGLQH</sequence>
<keyword evidence="2 5" id="KW-0812">Transmembrane</keyword>
<evidence type="ECO:0000256" key="2">
    <source>
        <dbReference type="ARBA" id="ARBA00022692"/>
    </source>
</evidence>
<feature type="transmembrane region" description="Helical" evidence="5">
    <location>
        <begin position="236"/>
        <end position="256"/>
    </location>
</feature>
<accession>A0ABV5QDJ0</accession>
<dbReference type="Gene3D" id="1.20.1720.10">
    <property type="entry name" value="Multidrug resistance protein D"/>
    <property type="match status" value="2"/>
</dbReference>
<feature type="transmembrane region" description="Helical" evidence="5">
    <location>
        <begin position="110"/>
        <end position="133"/>
    </location>
</feature>
<evidence type="ECO:0000256" key="4">
    <source>
        <dbReference type="ARBA" id="ARBA00023136"/>
    </source>
</evidence>